<proteinExistence type="predicted"/>
<organism evidence="1 2">
    <name type="scientific">Hydnum rufescens UP504</name>
    <dbReference type="NCBI Taxonomy" id="1448309"/>
    <lineage>
        <taxon>Eukaryota</taxon>
        <taxon>Fungi</taxon>
        <taxon>Dikarya</taxon>
        <taxon>Basidiomycota</taxon>
        <taxon>Agaricomycotina</taxon>
        <taxon>Agaricomycetes</taxon>
        <taxon>Cantharellales</taxon>
        <taxon>Hydnaceae</taxon>
        <taxon>Hydnum</taxon>
    </lineage>
</organism>
<sequence length="59" mass="6329">SIHAAARSNPKRWIFTPGLDNLTGCLSILAFSSFAAPFSAHIFTLTPALANTLSVHLFD</sequence>
<name>A0A9P6ANT8_9AGAM</name>
<dbReference type="EMBL" id="MU129042">
    <property type="protein sequence ID" value="KAF9509148.1"/>
    <property type="molecule type" value="Genomic_DNA"/>
</dbReference>
<accession>A0A9P6ANT8</accession>
<feature type="non-terminal residue" evidence="1">
    <location>
        <position position="1"/>
    </location>
</feature>
<dbReference type="Proteomes" id="UP000886523">
    <property type="component" value="Unassembled WGS sequence"/>
</dbReference>
<evidence type="ECO:0000313" key="2">
    <source>
        <dbReference type="Proteomes" id="UP000886523"/>
    </source>
</evidence>
<gene>
    <name evidence="1" type="ORF">BS47DRAFT_1349593</name>
</gene>
<protein>
    <submittedName>
        <fullName evidence="1">Uncharacterized protein</fullName>
    </submittedName>
</protein>
<evidence type="ECO:0000313" key="1">
    <source>
        <dbReference type="EMBL" id="KAF9509148.1"/>
    </source>
</evidence>
<keyword evidence="2" id="KW-1185">Reference proteome</keyword>
<comment type="caution">
    <text evidence="1">The sequence shown here is derived from an EMBL/GenBank/DDBJ whole genome shotgun (WGS) entry which is preliminary data.</text>
</comment>
<reference evidence="1" key="1">
    <citation type="journal article" date="2020" name="Nat. Commun.">
        <title>Large-scale genome sequencing of mycorrhizal fungi provides insights into the early evolution of symbiotic traits.</title>
        <authorList>
            <person name="Miyauchi S."/>
            <person name="Kiss E."/>
            <person name="Kuo A."/>
            <person name="Drula E."/>
            <person name="Kohler A."/>
            <person name="Sanchez-Garcia M."/>
            <person name="Morin E."/>
            <person name="Andreopoulos B."/>
            <person name="Barry K.W."/>
            <person name="Bonito G."/>
            <person name="Buee M."/>
            <person name="Carver A."/>
            <person name="Chen C."/>
            <person name="Cichocki N."/>
            <person name="Clum A."/>
            <person name="Culley D."/>
            <person name="Crous P.W."/>
            <person name="Fauchery L."/>
            <person name="Girlanda M."/>
            <person name="Hayes R.D."/>
            <person name="Keri Z."/>
            <person name="LaButti K."/>
            <person name="Lipzen A."/>
            <person name="Lombard V."/>
            <person name="Magnuson J."/>
            <person name="Maillard F."/>
            <person name="Murat C."/>
            <person name="Nolan M."/>
            <person name="Ohm R.A."/>
            <person name="Pangilinan J."/>
            <person name="Pereira M.F."/>
            <person name="Perotto S."/>
            <person name="Peter M."/>
            <person name="Pfister S."/>
            <person name="Riley R."/>
            <person name="Sitrit Y."/>
            <person name="Stielow J.B."/>
            <person name="Szollosi G."/>
            <person name="Zifcakova L."/>
            <person name="Stursova M."/>
            <person name="Spatafora J.W."/>
            <person name="Tedersoo L."/>
            <person name="Vaario L.M."/>
            <person name="Yamada A."/>
            <person name="Yan M."/>
            <person name="Wang P."/>
            <person name="Xu J."/>
            <person name="Bruns T."/>
            <person name="Baldrian P."/>
            <person name="Vilgalys R."/>
            <person name="Dunand C."/>
            <person name="Henrissat B."/>
            <person name="Grigoriev I.V."/>
            <person name="Hibbett D."/>
            <person name="Nagy L.G."/>
            <person name="Martin F.M."/>
        </authorList>
    </citation>
    <scope>NUCLEOTIDE SEQUENCE</scope>
    <source>
        <strain evidence="1">UP504</strain>
    </source>
</reference>
<dbReference type="AlphaFoldDB" id="A0A9P6ANT8"/>